<keyword evidence="2" id="KW-1185">Reference proteome</keyword>
<comment type="caution">
    <text evidence="1">The sequence shown here is derived from an EMBL/GenBank/DDBJ whole genome shotgun (WGS) entry which is preliminary data.</text>
</comment>
<dbReference type="EMBL" id="QXFT01002036">
    <property type="protein sequence ID" value="KAE9305185.1"/>
    <property type="molecule type" value="Genomic_DNA"/>
</dbReference>
<dbReference type="Proteomes" id="UP000434957">
    <property type="component" value="Unassembled WGS sequence"/>
</dbReference>
<evidence type="ECO:0008006" key="3">
    <source>
        <dbReference type="Google" id="ProtNLM"/>
    </source>
</evidence>
<protein>
    <recommendedName>
        <fullName evidence="3">MULE transposase domain-containing protein</fullName>
    </recommendedName>
</protein>
<sequence length="120" mass="13392">MKTVGQKNTMLILVGRVGNNKNVVMAVGLVPSENTADCQWFLLPCMKAGIEMTDVPFFMDRGKAGIAAGSTLGLQLHFCTRHIIDNVKKNFKGRLTADLEKKLYQIQRSKCVKSTMTRSW</sequence>
<reference evidence="1 2" key="1">
    <citation type="submission" date="2018-08" db="EMBL/GenBank/DDBJ databases">
        <title>Genomic investigation of the strawberry pathogen Phytophthora fragariae indicates pathogenicity is determined by transcriptional variation in three key races.</title>
        <authorList>
            <person name="Adams T.M."/>
            <person name="Armitage A.D."/>
            <person name="Sobczyk M.K."/>
            <person name="Bates H.J."/>
            <person name="Dunwell J.M."/>
            <person name="Nellist C.F."/>
            <person name="Harrison R.J."/>
        </authorList>
    </citation>
    <scope>NUCLEOTIDE SEQUENCE [LARGE SCALE GENOMIC DNA]</scope>
    <source>
        <strain evidence="1 2">SCRP333</strain>
    </source>
</reference>
<gene>
    <name evidence="1" type="ORF">PR003_g21569</name>
</gene>
<evidence type="ECO:0000313" key="1">
    <source>
        <dbReference type="EMBL" id="KAE9305185.1"/>
    </source>
</evidence>
<evidence type="ECO:0000313" key="2">
    <source>
        <dbReference type="Proteomes" id="UP000434957"/>
    </source>
</evidence>
<accession>A0A6A4DF66</accession>
<dbReference type="AlphaFoldDB" id="A0A6A4DF66"/>
<name>A0A6A4DF66_9STRA</name>
<organism evidence="1 2">
    <name type="scientific">Phytophthora rubi</name>
    <dbReference type="NCBI Taxonomy" id="129364"/>
    <lineage>
        <taxon>Eukaryota</taxon>
        <taxon>Sar</taxon>
        <taxon>Stramenopiles</taxon>
        <taxon>Oomycota</taxon>
        <taxon>Peronosporomycetes</taxon>
        <taxon>Peronosporales</taxon>
        <taxon>Peronosporaceae</taxon>
        <taxon>Phytophthora</taxon>
    </lineage>
</organism>
<proteinExistence type="predicted"/>